<dbReference type="RefSeq" id="WP_093259045.1">
    <property type="nucleotide sequence ID" value="NZ_FNKK01000002.1"/>
</dbReference>
<dbReference type="AlphaFoldDB" id="A0A1H1E6W7"/>
<feature type="compositionally biased region" description="Basic and acidic residues" evidence="1">
    <location>
        <begin position="197"/>
        <end position="206"/>
    </location>
</feature>
<feature type="compositionally biased region" description="Basic and acidic residues" evidence="1">
    <location>
        <begin position="314"/>
        <end position="324"/>
    </location>
</feature>
<feature type="compositionally biased region" description="Basic and acidic residues" evidence="1">
    <location>
        <begin position="173"/>
        <end position="184"/>
    </location>
</feature>
<dbReference type="Proteomes" id="UP000217103">
    <property type="component" value="Unassembled WGS sequence"/>
</dbReference>
<evidence type="ECO:0000313" key="2">
    <source>
        <dbReference type="EMBL" id="SDQ83886.1"/>
    </source>
</evidence>
<feature type="compositionally biased region" description="Basic and acidic residues" evidence="1">
    <location>
        <begin position="232"/>
        <end position="251"/>
    </location>
</feature>
<dbReference type="EMBL" id="FNKK01000002">
    <property type="protein sequence ID" value="SDQ83886.1"/>
    <property type="molecule type" value="Genomic_DNA"/>
</dbReference>
<sequence>MEKTPGSDPLGVDALRADPLGIGAGPARPERPGSPSAAEPRDFFTPFSRRDPGPEPSGPAHDLGGSTETFTSVLFGSDPLGAPRSARPAENGAGSAEETSARPTEAFGRSPERPEDPLTSSTEVFAPSFDSVRPSGGDLWGSRQDNGFEQPAGPAQDLWSRPETSAPAGGSGRPEDAEQPDPPRRPGAFEPAGDGGRPYEDTAEPSRKRRGRRRGEETADAKTGRTTGDPASRTDDPPSEKVVEEEPEQRRMWSPYDEGPRSRRPVYISLGALAFLIAGGVGLAYMASAEPDTSVTAEKPVTETSATPPPGVPNHKDGFAASRATDKHPLTLKEIFPRRKITKGGQTYYMTIRRLDKVCKNGATGEKLQKALTAGKCNQLLRASFRDRSGQIIGTVGVANLNTSKSAKKVVDAAAGSKLEDYVKPLPGKDEHTKSLGTGQANAGAWRHGHYAVLLWFQFKDGHEPSKAERKKLTRAAVNITDATVFPALDSRTLTGRRPE</sequence>
<accession>A0A1H1E6W7</accession>
<feature type="region of interest" description="Disordered" evidence="1">
    <location>
        <begin position="295"/>
        <end position="324"/>
    </location>
</feature>
<gene>
    <name evidence="2" type="ORF">SAMN04489764_2320</name>
</gene>
<evidence type="ECO:0000313" key="3">
    <source>
        <dbReference type="Proteomes" id="UP000217103"/>
    </source>
</evidence>
<feature type="region of interest" description="Disordered" evidence="1">
    <location>
        <begin position="1"/>
        <end position="262"/>
    </location>
</feature>
<evidence type="ECO:0000256" key="1">
    <source>
        <dbReference type="SAM" id="MobiDB-lite"/>
    </source>
</evidence>
<dbReference type="OrthoDB" id="3468003at2"/>
<feature type="compositionally biased region" description="Basic and acidic residues" evidence="1">
    <location>
        <begin position="214"/>
        <end position="223"/>
    </location>
</feature>
<name>A0A1H1E6W7_9ACTN</name>
<organism evidence="2 3">
    <name type="scientific">Thermostaphylospora chromogena</name>
    <dbReference type="NCBI Taxonomy" id="35622"/>
    <lineage>
        <taxon>Bacteria</taxon>
        <taxon>Bacillati</taxon>
        <taxon>Actinomycetota</taxon>
        <taxon>Actinomycetes</taxon>
        <taxon>Streptosporangiales</taxon>
        <taxon>Thermomonosporaceae</taxon>
        <taxon>Thermostaphylospora</taxon>
    </lineage>
</organism>
<protein>
    <submittedName>
        <fullName evidence="2">Uncharacterized protein</fullName>
    </submittedName>
</protein>
<proteinExistence type="predicted"/>
<reference evidence="2 3" key="1">
    <citation type="submission" date="2016-10" db="EMBL/GenBank/DDBJ databases">
        <authorList>
            <person name="de Groot N.N."/>
        </authorList>
    </citation>
    <scope>NUCLEOTIDE SEQUENCE [LARGE SCALE GENOMIC DNA]</scope>
    <source>
        <strain evidence="2 3">DSM 43794</strain>
    </source>
</reference>
<dbReference type="STRING" id="35622.SAMN04489764_2320"/>
<feature type="compositionally biased region" description="Polar residues" evidence="1">
    <location>
        <begin position="295"/>
        <end position="306"/>
    </location>
</feature>
<keyword evidence="3" id="KW-1185">Reference proteome</keyword>